<protein>
    <submittedName>
        <fullName evidence="2">Uncharacterized protein</fullName>
    </submittedName>
</protein>
<name>A0A8X6J9B6_TRICU</name>
<evidence type="ECO:0000313" key="3">
    <source>
        <dbReference type="Proteomes" id="UP000887116"/>
    </source>
</evidence>
<gene>
    <name evidence="2" type="ORF">TNCT_332901</name>
</gene>
<dbReference type="EMBL" id="BMAO01037194">
    <property type="protein sequence ID" value="GFR15968.1"/>
    <property type="molecule type" value="Genomic_DNA"/>
</dbReference>
<sequence length="115" mass="13095">MHIYVELNFRYPEGRRGHSIGPKENYSDNHTSYNGLKDPKIKVIVIKLPKDGMVSQHIPSKYANVMHNKGRMLFLPQSESHKKNQKLISYPDNIPLTTHLVPNGPNNAVILPPTE</sequence>
<feature type="region of interest" description="Disordered" evidence="1">
    <location>
        <begin position="14"/>
        <end position="33"/>
    </location>
</feature>
<evidence type="ECO:0000256" key="1">
    <source>
        <dbReference type="SAM" id="MobiDB-lite"/>
    </source>
</evidence>
<evidence type="ECO:0000313" key="2">
    <source>
        <dbReference type="EMBL" id="GFR15968.1"/>
    </source>
</evidence>
<comment type="caution">
    <text evidence="2">The sequence shown here is derived from an EMBL/GenBank/DDBJ whole genome shotgun (WGS) entry which is preliminary data.</text>
</comment>
<keyword evidence="3" id="KW-1185">Reference proteome</keyword>
<reference evidence="2" key="1">
    <citation type="submission" date="2020-07" db="EMBL/GenBank/DDBJ databases">
        <title>Multicomponent nature underlies the extraordinary mechanical properties of spider dragline silk.</title>
        <authorList>
            <person name="Kono N."/>
            <person name="Nakamura H."/>
            <person name="Mori M."/>
            <person name="Yoshida Y."/>
            <person name="Ohtoshi R."/>
            <person name="Malay A.D."/>
            <person name="Moran D.A.P."/>
            <person name="Tomita M."/>
            <person name="Numata K."/>
            <person name="Arakawa K."/>
        </authorList>
    </citation>
    <scope>NUCLEOTIDE SEQUENCE</scope>
</reference>
<dbReference type="AlphaFoldDB" id="A0A8X6J9B6"/>
<dbReference type="OrthoDB" id="10605433at2759"/>
<proteinExistence type="predicted"/>
<accession>A0A8X6J9B6</accession>
<dbReference type="Proteomes" id="UP000887116">
    <property type="component" value="Unassembled WGS sequence"/>
</dbReference>
<organism evidence="2 3">
    <name type="scientific">Trichonephila clavata</name>
    <name type="common">Joro spider</name>
    <name type="synonym">Nephila clavata</name>
    <dbReference type="NCBI Taxonomy" id="2740835"/>
    <lineage>
        <taxon>Eukaryota</taxon>
        <taxon>Metazoa</taxon>
        <taxon>Ecdysozoa</taxon>
        <taxon>Arthropoda</taxon>
        <taxon>Chelicerata</taxon>
        <taxon>Arachnida</taxon>
        <taxon>Araneae</taxon>
        <taxon>Araneomorphae</taxon>
        <taxon>Entelegynae</taxon>
        <taxon>Araneoidea</taxon>
        <taxon>Nephilidae</taxon>
        <taxon>Trichonephila</taxon>
    </lineage>
</organism>